<dbReference type="PANTHER" id="PTHR44936">
    <property type="entry name" value="SENSOR PROTEIN CREC"/>
    <property type="match status" value="1"/>
</dbReference>
<dbReference type="SMART" id="SM00388">
    <property type="entry name" value="HisKA"/>
    <property type="match status" value="1"/>
</dbReference>
<comment type="caution">
    <text evidence="14">The sequence shown here is derived from an EMBL/GenBank/DDBJ whole genome shotgun (WGS) entry which is preliminary data.</text>
</comment>
<keyword evidence="11" id="KW-0472">Membrane</keyword>
<evidence type="ECO:0000313" key="15">
    <source>
        <dbReference type="Proteomes" id="UP000006242"/>
    </source>
</evidence>
<dbReference type="SMART" id="SM00304">
    <property type="entry name" value="HAMP"/>
    <property type="match status" value="1"/>
</dbReference>
<dbReference type="CDD" id="cd00082">
    <property type="entry name" value="HisKA"/>
    <property type="match status" value="1"/>
</dbReference>
<dbReference type="InterPro" id="IPR003661">
    <property type="entry name" value="HisK_dim/P_dom"/>
</dbReference>
<evidence type="ECO:0000259" key="13">
    <source>
        <dbReference type="PROSITE" id="PS50885"/>
    </source>
</evidence>
<dbReference type="PROSITE" id="PS51257">
    <property type="entry name" value="PROKAR_LIPOPROTEIN"/>
    <property type="match status" value="1"/>
</dbReference>
<reference evidence="14 15" key="1">
    <citation type="journal article" date="2011" name="J. Bacteriol.">
        <title>Genome sequence of Salinisphaera shabanensis, a gammaproteobacterium from the harsh, variable environment of the brine-seawater interface of the Shaban Deep in the Red Sea.</title>
        <authorList>
            <person name="Antunes A."/>
            <person name="Alam I."/>
            <person name="Bajic V.B."/>
            <person name="Stingl U."/>
        </authorList>
    </citation>
    <scope>NUCLEOTIDE SEQUENCE [LARGE SCALE GENOMIC DNA]</scope>
    <source>
        <strain evidence="14 15">E1L3A</strain>
    </source>
</reference>
<evidence type="ECO:0000256" key="5">
    <source>
        <dbReference type="ARBA" id="ARBA00022553"/>
    </source>
</evidence>
<dbReference type="Pfam" id="PF00512">
    <property type="entry name" value="HisKA"/>
    <property type="match status" value="1"/>
</dbReference>
<dbReference type="PROSITE" id="PS50885">
    <property type="entry name" value="HAMP"/>
    <property type="match status" value="1"/>
</dbReference>
<name>U2ENG1_9GAMM</name>
<keyword evidence="11" id="KW-0812">Transmembrane</keyword>
<dbReference type="Pfam" id="PF02518">
    <property type="entry name" value="HATPase_c"/>
    <property type="match status" value="1"/>
</dbReference>
<feature type="domain" description="Histidine kinase" evidence="12">
    <location>
        <begin position="268"/>
        <end position="473"/>
    </location>
</feature>
<dbReference type="PANTHER" id="PTHR44936:SF10">
    <property type="entry name" value="SENSOR PROTEIN RSTB"/>
    <property type="match status" value="1"/>
</dbReference>
<dbReference type="Proteomes" id="UP000006242">
    <property type="component" value="Unassembled WGS sequence"/>
</dbReference>
<dbReference type="CDD" id="cd06225">
    <property type="entry name" value="HAMP"/>
    <property type="match status" value="1"/>
</dbReference>
<keyword evidence="10" id="KW-0175">Coiled coil</keyword>
<feature type="transmembrane region" description="Helical" evidence="11">
    <location>
        <begin position="174"/>
        <end position="193"/>
    </location>
</feature>
<evidence type="ECO:0000256" key="6">
    <source>
        <dbReference type="ARBA" id="ARBA00022679"/>
    </source>
</evidence>
<dbReference type="SUPFAM" id="SSF47384">
    <property type="entry name" value="Homodimeric domain of signal transducing histidine kinase"/>
    <property type="match status" value="1"/>
</dbReference>
<dbReference type="PRINTS" id="PR00344">
    <property type="entry name" value="BCTRLSENSOR"/>
</dbReference>
<dbReference type="InterPro" id="IPR003660">
    <property type="entry name" value="HAMP_dom"/>
</dbReference>
<dbReference type="SUPFAM" id="SSF55874">
    <property type="entry name" value="ATPase domain of HSP90 chaperone/DNA topoisomerase II/histidine kinase"/>
    <property type="match status" value="1"/>
</dbReference>
<organism evidence="14 15">
    <name type="scientific">Salinisphaera shabanensis E1L3A</name>
    <dbReference type="NCBI Taxonomy" id="1033802"/>
    <lineage>
        <taxon>Bacteria</taxon>
        <taxon>Pseudomonadati</taxon>
        <taxon>Pseudomonadota</taxon>
        <taxon>Gammaproteobacteria</taxon>
        <taxon>Salinisphaerales</taxon>
        <taxon>Salinisphaeraceae</taxon>
        <taxon>Salinisphaera</taxon>
    </lineage>
</organism>
<evidence type="ECO:0000256" key="9">
    <source>
        <dbReference type="ARBA" id="ARBA00022840"/>
    </source>
</evidence>
<dbReference type="InterPro" id="IPR004358">
    <property type="entry name" value="Sig_transdc_His_kin-like_C"/>
</dbReference>
<evidence type="ECO:0000256" key="4">
    <source>
        <dbReference type="ARBA" id="ARBA00022475"/>
    </source>
</evidence>
<dbReference type="RefSeq" id="WP_006912939.1">
    <property type="nucleotide sequence ID" value="NZ_AFNV02000008.1"/>
</dbReference>
<feature type="domain" description="HAMP" evidence="13">
    <location>
        <begin position="199"/>
        <end position="251"/>
    </location>
</feature>
<accession>U2ENG1</accession>
<evidence type="ECO:0000256" key="3">
    <source>
        <dbReference type="ARBA" id="ARBA00012438"/>
    </source>
</evidence>
<evidence type="ECO:0000256" key="11">
    <source>
        <dbReference type="SAM" id="Phobius"/>
    </source>
</evidence>
<sequence length="475" mass="52440">MILRPADSLKRLIRRYQLALLLVLMAAAGCGVAWASFWQSGYQRSLRFNELLVEAQAVRGDLYRQIKTVDTLRGDGPRDDYWQRLYRIDEHFYRMRRAADTSDEQASIARMEAAYGLILAAMNRAITAPDSDASAAAFDTWQTGDFESAYSRLTQQVAARRDALAERMGLWNRMAPWLAWLPLIFGIALALWLNRRFVREFLRPLERLVAGTREIAHGRLDYRLRPQGVAEVRHLADTLNAMAAELEHKRHALVESEREAALGALVPVIAHNIRNPLAGIRANAQMLDRQATVDDIEETGADIMDAADRLERWLDALLSYLHPLDLERTPCQLDTIVDGAIAALGGRLAADDIELVRERAPVVVEADAPLLEQALHGLLANALEASPAQARITVRTAVSDADQAMLDIVDAGPGMAVVPDPRSSAPLPTTKRRGTGLGIPFAYKVIQAHGGTLEYQPAPGGGTRVRVSLTVKDVS</sequence>
<keyword evidence="9" id="KW-0067">ATP-binding</keyword>
<dbReference type="Gene3D" id="1.10.287.130">
    <property type="match status" value="1"/>
</dbReference>
<reference evidence="14 15" key="2">
    <citation type="journal article" date="2013" name="PLoS ONE">
        <title>INDIGO - INtegrated Data Warehouse of MIcrobial GenOmes with Examples from the Red Sea Extremophiles.</title>
        <authorList>
            <person name="Alam I."/>
            <person name="Antunes A."/>
            <person name="Kamau A.A."/>
            <person name="Ba Alawi W."/>
            <person name="Kalkatawi M."/>
            <person name="Stingl U."/>
            <person name="Bajic V.B."/>
        </authorList>
    </citation>
    <scope>NUCLEOTIDE SEQUENCE [LARGE SCALE GENOMIC DNA]</scope>
    <source>
        <strain evidence="14 15">E1L3A</strain>
    </source>
</reference>
<dbReference type="GO" id="GO:0000155">
    <property type="term" value="F:phosphorelay sensor kinase activity"/>
    <property type="evidence" value="ECO:0007669"/>
    <property type="project" value="InterPro"/>
</dbReference>
<evidence type="ECO:0000256" key="10">
    <source>
        <dbReference type="SAM" id="Coils"/>
    </source>
</evidence>
<protein>
    <recommendedName>
        <fullName evidence="3">histidine kinase</fullName>
        <ecNumber evidence="3">2.7.13.3</ecNumber>
    </recommendedName>
</protein>
<gene>
    <name evidence="14" type="ORF">SSPSH_001442</name>
</gene>
<keyword evidence="15" id="KW-1185">Reference proteome</keyword>
<proteinExistence type="predicted"/>
<evidence type="ECO:0000259" key="12">
    <source>
        <dbReference type="PROSITE" id="PS50109"/>
    </source>
</evidence>
<keyword evidence="4" id="KW-1003">Cell membrane</keyword>
<dbReference type="InterPro" id="IPR036890">
    <property type="entry name" value="HATPase_C_sf"/>
</dbReference>
<keyword evidence="6 14" id="KW-0808">Transferase</keyword>
<dbReference type="InterPro" id="IPR005467">
    <property type="entry name" value="His_kinase_dom"/>
</dbReference>
<keyword evidence="5" id="KW-0597">Phosphoprotein</keyword>
<dbReference type="SMART" id="SM00387">
    <property type="entry name" value="HATPase_c"/>
    <property type="match status" value="1"/>
</dbReference>
<dbReference type="Gene3D" id="3.30.565.10">
    <property type="entry name" value="Histidine kinase-like ATPase, C-terminal domain"/>
    <property type="match status" value="1"/>
</dbReference>
<dbReference type="AlphaFoldDB" id="U2ENG1"/>
<evidence type="ECO:0000256" key="7">
    <source>
        <dbReference type="ARBA" id="ARBA00022741"/>
    </source>
</evidence>
<dbReference type="Gene3D" id="6.10.340.10">
    <property type="match status" value="1"/>
</dbReference>
<keyword evidence="8 14" id="KW-0418">Kinase</keyword>
<evidence type="ECO:0000256" key="1">
    <source>
        <dbReference type="ARBA" id="ARBA00000085"/>
    </source>
</evidence>
<dbReference type="InterPro" id="IPR036097">
    <property type="entry name" value="HisK_dim/P_sf"/>
</dbReference>
<dbReference type="InterPro" id="IPR050980">
    <property type="entry name" value="2C_sensor_his_kinase"/>
</dbReference>
<evidence type="ECO:0000256" key="2">
    <source>
        <dbReference type="ARBA" id="ARBA00004651"/>
    </source>
</evidence>
<comment type="subcellular location">
    <subcellularLocation>
        <location evidence="2">Cell membrane</location>
        <topology evidence="2">Multi-pass membrane protein</topology>
    </subcellularLocation>
</comment>
<dbReference type="PROSITE" id="PS50109">
    <property type="entry name" value="HIS_KIN"/>
    <property type="match status" value="1"/>
</dbReference>
<evidence type="ECO:0000313" key="14">
    <source>
        <dbReference type="EMBL" id="ERJ19672.1"/>
    </source>
</evidence>
<dbReference type="Pfam" id="PF00672">
    <property type="entry name" value="HAMP"/>
    <property type="match status" value="1"/>
</dbReference>
<evidence type="ECO:0000256" key="8">
    <source>
        <dbReference type="ARBA" id="ARBA00022777"/>
    </source>
</evidence>
<dbReference type="STRING" id="1033802.SSPSH_001442"/>
<dbReference type="GO" id="GO:0005524">
    <property type="term" value="F:ATP binding"/>
    <property type="evidence" value="ECO:0007669"/>
    <property type="project" value="UniProtKB-KW"/>
</dbReference>
<keyword evidence="11" id="KW-1133">Transmembrane helix</keyword>
<dbReference type="eggNOG" id="COG4191">
    <property type="taxonomic scope" value="Bacteria"/>
</dbReference>
<dbReference type="InterPro" id="IPR003594">
    <property type="entry name" value="HATPase_dom"/>
</dbReference>
<keyword evidence="7" id="KW-0547">Nucleotide-binding</keyword>
<comment type="catalytic activity">
    <reaction evidence="1">
        <text>ATP + protein L-histidine = ADP + protein N-phospho-L-histidine.</text>
        <dbReference type="EC" id="2.7.13.3"/>
    </reaction>
</comment>
<feature type="coiled-coil region" evidence="10">
    <location>
        <begin position="229"/>
        <end position="259"/>
    </location>
</feature>
<dbReference type="SUPFAM" id="SSF158472">
    <property type="entry name" value="HAMP domain-like"/>
    <property type="match status" value="1"/>
</dbReference>
<dbReference type="EMBL" id="AFNV02000008">
    <property type="protein sequence ID" value="ERJ19672.1"/>
    <property type="molecule type" value="Genomic_DNA"/>
</dbReference>
<dbReference type="OrthoDB" id="224978at2"/>
<dbReference type="EC" id="2.7.13.3" evidence="3"/>
<dbReference type="GO" id="GO:0005886">
    <property type="term" value="C:plasma membrane"/>
    <property type="evidence" value="ECO:0007669"/>
    <property type="project" value="UniProtKB-SubCell"/>
</dbReference>